<feature type="compositionally biased region" description="Basic and acidic residues" evidence="1">
    <location>
        <begin position="149"/>
        <end position="160"/>
    </location>
</feature>
<dbReference type="InParanoid" id="H8MMU6"/>
<dbReference type="InterPro" id="IPR007831">
    <property type="entry name" value="T2SS_GspE_N"/>
</dbReference>
<sequence length="289" mass="31118">MAPPSRNRIADILIKARVIDELQLRSALASLDQWGGRVSRVVSDLGLASEETITQAICQGLGMPRVQLGNLTKDAAALARVDVGLAEQKGIFPVQLKDNGKTLVLAMSDPTDLATLDQVAARSRARVVPMVAGDREIEHAILRHYRGQEPVEKKRFKPDTGKQQQAADELPEEEEFKVVDMSGKTVVKRISDIVDPNAAPPPPPAAPAPAARAAPTPAPASAGSSASDILDEILAGGAPTNEWTEEDLARLQTVQQNQEKSSKILRALLELVFEKGAVQQRELAARMRV</sequence>
<evidence type="ECO:0000313" key="4">
    <source>
        <dbReference type="Proteomes" id="UP000007587"/>
    </source>
</evidence>
<feature type="region of interest" description="Disordered" evidence="1">
    <location>
        <begin position="149"/>
        <end position="175"/>
    </location>
</feature>
<dbReference type="InterPro" id="IPR037257">
    <property type="entry name" value="T2SS_E_N_sf"/>
</dbReference>
<dbReference type="Pfam" id="PF05157">
    <property type="entry name" value="MshEN"/>
    <property type="match status" value="1"/>
</dbReference>
<reference evidence="4" key="2">
    <citation type="submission" date="2012-03" db="EMBL/GenBank/DDBJ databases">
        <title>Genome sequence of the fruiting myxobacterium Corallococcus coralloides DSM 2259.</title>
        <authorList>
            <person name="Huntley S."/>
            <person name="Zhang Y."/>
            <person name="Treuner-Lange A."/>
            <person name="Sensen C.W."/>
            <person name="Sogaard-Andersen L."/>
        </authorList>
    </citation>
    <scope>NUCLEOTIDE SEQUENCE [LARGE SCALE GENOMIC DNA]</scope>
    <source>
        <strain evidence="4">ATCC 25202 / DSM 2259 / NBRC 100086 / M2</strain>
    </source>
</reference>
<accession>H8MMU6</accession>
<dbReference type="Gene3D" id="3.30.300.160">
    <property type="entry name" value="Type II secretion system, protein E, N-terminal domain"/>
    <property type="match status" value="1"/>
</dbReference>
<dbReference type="RefSeq" id="WP_014393880.1">
    <property type="nucleotide sequence ID" value="NC_017030.1"/>
</dbReference>
<feature type="compositionally biased region" description="Pro residues" evidence="1">
    <location>
        <begin position="198"/>
        <end position="207"/>
    </location>
</feature>
<feature type="compositionally biased region" description="Low complexity" evidence="1">
    <location>
        <begin position="208"/>
        <end position="225"/>
    </location>
</feature>
<dbReference type="OrthoDB" id="5507414at2"/>
<dbReference type="SUPFAM" id="SSF160246">
    <property type="entry name" value="EspE N-terminal domain-like"/>
    <property type="match status" value="1"/>
</dbReference>
<evidence type="ECO:0000259" key="2">
    <source>
        <dbReference type="Pfam" id="PF05157"/>
    </source>
</evidence>
<keyword evidence="4" id="KW-1185">Reference proteome</keyword>
<dbReference type="AlphaFoldDB" id="H8MMU6"/>
<dbReference type="eggNOG" id="COG2804">
    <property type="taxonomic scope" value="Bacteria"/>
</dbReference>
<reference evidence="3 4" key="1">
    <citation type="journal article" date="2012" name="J. Bacteriol.">
        <title>Complete Genome Sequence of the Fruiting Myxobacterium Corallococcus coralloides DSM 2259.</title>
        <authorList>
            <person name="Huntley S."/>
            <person name="Zhang Y."/>
            <person name="Treuner-Lange A."/>
            <person name="Kneip S."/>
            <person name="Sensen C.W."/>
            <person name="Sogaard-Andersen L."/>
        </authorList>
    </citation>
    <scope>NUCLEOTIDE SEQUENCE [LARGE SCALE GENOMIC DNA]</scope>
    <source>
        <strain evidence="4">ATCC 25202 / DSM 2259 / NBRC 100086 / M2</strain>
    </source>
</reference>
<dbReference type="HOGENOM" id="CLU_078494_0_0_7"/>
<dbReference type="EMBL" id="CP003389">
    <property type="protein sequence ID" value="AFE03834.1"/>
    <property type="molecule type" value="Genomic_DNA"/>
</dbReference>
<proteinExistence type="predicted"/>
<organism evidence="3 4">
    <name type="scientific">Corallococcus coralloides (strain ATCC 25202 / DSM 2259 / NBRC 100086 / M2)</name>
    <name type="common">Myxococcus coralloides</name>
    <dbReference type="NCBI Taxonomy" id="1144275"/>
    <lineage>
        <taxon>Bacteria</taxon>
        <taxon>Pseudomonadati</taxon>
        <taxon>Myxococcota</taxon>
        <taxon>Myxococcia</taxon>
        <taxon>Myxococcales</taxon>
        <taxon>Cystobacterineae</taxon>
        <taxon>Myxococcaceae</taxon>
        <taxon>Corallococcus</taxon>
    </lineage>
</organism>
<dbReference type="Proteomes" id="UP000007587">
    <property type="component" value="Chromosome"/>
</dbReference>
<gene>
    <name evidence="3" type="ordered locus">COCOR_01029</name>
</gene>
<dbReference type="KEGG" id="ccx:COCOR_01029"/>
<evidence type="ECO:0000256" key="1">
    <source>
        <dbReference type="SAM" id="MobiDB-lite"/>
    </source>
</evidence>
<evidence type="ECO:0000313" key="3">
    <source>
        <dbReference type="EMBL" id="AFE03834.1"/>
    </source>
</evidence>
<protein>
    <submittedName>
        <fullName evidence="3">General secretion pathway protein E</fullName>
    </submittedName>
</protein>
<feature type="region of interest" description="Disordered" evidence="1">
    <location>
        <begin position="194"/>
        <end position="225"/>
    </location>
</feature>
<dbReference type="STRING" id="1144275.COCOR_01029"/>
<feature type="domain" description="Type II secretion system protein GspE N-terminal" evidence="2">
    <location>
        <begin position="61"/>
        <end position="149"/>
    </location>
</feature>
<name>H8MMU6_CORCM</name>